<dbReference type="RefSeq" id="WP_021949383.1">
    <property type="nucleotide sequence ID" value="NZ_JACJJG010000065.1"/>
</dbReference>
<keyword evidence="3" id="KW-1185">Reference proteome</keyword>
<name>A0A938WVS5_9BACT</name>
<comment type="caution">
    <text evidence="2">The sequence shown here is derived from an EMBL/GenBank/DDBJ whole genome shotgun (WGS) entry which is preliminary data.</text>
</comment>
<evidence type="ECO:0000313" key="2">
    <source>
        <dbReference type="EMBL" id="MBM6674280.1"/>
    </source>
</evidence>
<protein>
    <recommendedName>
        <fullName evidence="4">Lipoprotein</fullName>
    </recommendedName>
</protein>
<dbReference type="Proteomes" id="UP000706891">
    <property type="component" value="Unassembled WGS sequence"/>
</dbReference>
<reference evidence="2" key="2">
    <citation type="journal article" date="2021" name="Sci. Rep.">
        <title>The distribution of antibiotic resistance genes in chicken gut microbiota commensals.</title>
        <authorList>
            <person name="Juricova H."/>
            <person name="Matiasovicova J."/>
            <person name="Kubasova T."/>
            <person name="Cejkova D."/>
            <person name="Rychlik I."/>
        </authorList>
    </citation>
    <scope>NUCLEOTIDE SEQUENCE</scope>
    <source>
        <strain evidence="2">An824</strain>
    </source>
</reference>
<feature type="chain" id="PRO_5037529389" description="Lipoprotein" evidence="1">
    <location>
        <begin position="19"/>
        <end position="167"/>
    </location>
</feature>
<evidence type="ECO:0000313" key="3">
    <source>
        <dbReference type="Proteomes" id="UP000706891"/>
    </source>
</evidence>
<reference evidence="2" key="1">
    <citation type="submission" date="2020-08" db="EMBL/GenBank/DDBJ databases">
        <authorList>
            <person name="Cejkova D."/>
            <person name="Kubasova T."/>
            <person name="Jahodarova E."/>
            <person name="Rychlik I."/>
        </authorList>
    </citation>
    <scope>NUCLEOTIDE SEQUENCE</scope>
    <source>
        <strain evidence="2">An824</strain>
    </source>
</reference>
<evidence type="ECO:0008006" key="4">
    <source>
        <dbReference type="Google" id="ProtNLM"/>
    </source>
</evidence>
<sequence length="167" mass="19188">MRLLHYSCLALVLAVCLAGCSGKEKKTEDHSRRPMMTLEQRDTAQVFELTKSFLESLKANDIDKAVSMLYFLDADRQVVPLPDSLVERQKVVFRTFPVLNYKIESIIFNTETDSQVKYTVEFFEKKPGDPRPNTTSFFIKPMRVKGQWYLTMYDSNTNNGGQSGIKN</sequence>
<proteinExistence type="predicted"/>
<dbReference type="AlphaFoldDB" id="A0A938WVS5"/>
<gene>
    <name evidence="2" type="ORF">H6A34_10385</name>
</gene>
<organism evidence="2 3">
    <name type="scientific">Marseilla massiliensis</name>
    <dbReference type="NCBI Taxonomy" id="1841864"/>
    <lineage>
        <taxon>Bacteria</taxon>
        <taxon>Pseudomonadati</taxon>
        <taxon>Bacteroidota</taxon>
        <taxon>Bacteroidia</taxon>
        <taxon>Bacteroidales</taxon>
        <taxon>Prevotellaceae</taxon>
        <taxon>Marseilla</taxon>
    </lineage>
</organism>
<evidence type="ECO:0000256" key="1">
    <source>
        <dbReference type="SAM" id="SignalP"/>
    </source>
</evidence>
<accession>A0A938WVS5</accession>
<dbReference type="EMBL" id="JACJJG010000065">
    <property type="protein sequence ID" value="MBM6674280.1"/>
    <property type="molecule type" value="Genomic_DNA"/>
</dbReference>
<keyword evidence="1" id="KW-0732">Signal</keyword>
<feature type="signal peptide" evidence="1">
    <location>
        <begin position="1"/>
        <end position="18"/>
    </location>
</feature>